<dbReference type="InterPro" id="IPR039448">
    <property type="entry name" value="Beta_helix"/>
</dbReference>
<organism evidence="2">
    <name type="scientific">marine sediment metagenome</name>
    <dbReference type="NCBI Taxonomy" id="412755"/>
    <lineage>
        <taxon>unclassified sequences</taxon>
        <taxon>metagenomes</taxon>
        <taxon>ecological metagenomes</taxon>
    </lineage>
</organism>
<dbReference type="Pfam" id="PF13229">
    <property type="entry name" value="Beta_helix"/>
    <property type="match status" value="1"/>
</dbReference>
<dbReference type="InterPro" id="IPR006626">
    <property type="entry name" value="PbH1"/>
</dbReference>
<sequence length="113" mass="12743">INNEIFGIRYAINIVACGTEPTNIVVDNNNIHYCRIAIMLEGYGNTITNNEFYDNIKSGIDIEQSCDNEISYNSIYNNGQYGIYFCKYETTGNVVNYNDIYGNVDFGVFNASS</sequence>
<dbReference type="Gene3D" id="2.160.20.10">
    <property type="entry name" value="Single-stranded right-handed beta-helix, Pectin lyase-like"/>
    <property type="match status" value="1"/>
</dbReference>
<feature type="domain" description="Right handed beta helix" evidence="1">
    <location>
        <begin position="10"/>
        <end position="111"/>
    </location>
</feature>
<dbReference type="InterPro" id="IPR011050">
    <property type="entry name" value="Pectin_lyase_fold/virulence"/>
</dbReference>
<evidence type="ECO:0000313" key="2">
    <source>
        <dbReference type="EMBL" id="GAH22625.1"/>
    </source>
</evidence>
<dbReference type="SUPFAM" id="SSF51126">
    <property type="entry name" value="Pectin lyase-like"/>
    <property type="match status" value="1"/>
</dbReference>
<reference evidence="2" key="1">
    <citation type="journal article" date="2014" name="Front. Microbiol.">
        <title>High frequency of phylogenetically diverse reductive dehalogenase-homologous genes in deep subseafloor sedimentary metagenomes.</title>
        <authorList>
            <person name="Kawai M."/>
            <person name="Futagami T."/>
            <person name="Toyoda A."/>
            <person name="Takaki Y."/>
            <person name="Nishi S."/>
            <person name="Hori S."/>
            <person name="Arai W."/>
            <person name="Tsubouchi T."/>
            <person name="Morono Y."/>
            <person name="Uchiyama I."/>
            <person name="Ito T."/>
            <person name="Fujiyama A."/>
            <person name="Inagaki F."/>
            <person name="Takami H."/>
        </authorList>
    </citation>
    <scope>NUCLEOTIDE SEQUENCE</scope>
    <source>
        <strain evidence="2">Expedition CK06-06</strain>
    </source>
</reference>
<name>X1EQN4_9ZZZZ</name>
<comment type="caution">
    <text evidence="2">The sequence shown here is derived from an EMBL/GenBank/DDBJ whole genome shotgun (WGS) entry which is preliminary data.</text>
</comment>
<dbReference type="InterPro" id="IPR012334">
    <property type="entry name" value="Pectin_lyas_fold"/>
</dbReference>
<dbReference type="EMBL" id="BART01039694">
    <property type="protein sequence ID" value="GAH22625.1"/>
    <property type="molecule type" value="Genomic_DNA"/>
</dbReference>
<proteinExistence type="predicted"/>
<dbReference type="SMART" id="SM00710">
    <property type="entry name" value="PbH1"/>
    <property type="match status" value="4"/>
</dbReference>
<feature type="non-terminal residue" evidence="2">
    <location>
        <position position="1"/>
    </location>
</feature>
<protein>
    <recommendedName>
        <fullName evidence="1">Right handed beta helix domain-containing protein</fullName>
    </recommendedName>
</protein>
<gene>
    <name evidence="2" type="ORF">S01H4_65086</name>
</gene>
<dbReference type="AlphaFoldDB" id="X1EQN4"/>
<evidence type="ECO:0000259" key="1">
    <source>
        <dbReference type="Pfam" id="PF13229"/>
    </source>
</evidence>
<feature type="non-terminal residue" evidence="2">
    <location>
        <position position="113"/>
    </location>
</feature>
<accession>X1EQN4</accession>